<dbReference type="Gene3D" id="2.30.29.30">
    <property type="entry name" value="Pleckstrin-homology domain (PH domain)/Phosphotyrosine-binding domain (PTB)"/>
    <property type="match status" value="1"/>
</dbReference>
<evidence type="ECO:0000259" key="2">
    <source>
        <dbReference type="Pfam" id="PF24522"/>
    </source>
</evidence>
<keyword evidence="1" id="KW-0677">Repeat</keyword>
<evidence type="ECO:0000313" key="3">
    <source>
        <dbReference type="EMBL" id="MFH4984642.1"/>
    </source>
</evidence>
<sequence length="120" mass="14024">MAVSDCVRVILVVLRKWKFFGAYISEAKMKMRNDDKVFIALNDQGVHLLNYKQLEVIRSFPYHRLVSFGGYHNDFMLTIDRVLPPGAHPEESARERLTFMMPLKEIDQANSVHKMTNKRI</sequence>
<name>A0ABD6EZP7_9BILA</name>
<dbReference type="Pfam" id="PF24522">
    <property type="entry name" value="KRIT1_FRMD8_FERM_C"/>
    <property type="match status" value="1"/>
</dbReference>
<keyword evidence="4" id="KW-1185">Reference proteome</keyword>
<dbReference type="InterPro" id="IPR011993">
    <property type="entry name" value="PH-like_dom_sf"/>
</dbReference>
<evidence type="ECO:0000256" key="1">
    <source>
        <dbReference type="ARBA" id="ARBA00022737"/>
    </source>
</evidence>
<dbReference type="PANTHER" id="PTHR22903">
    <property type="entry name" value="PLEKHH PROTEIN"/>
    <property type="match status" value="1"/>
</dbReference>
<comment type="caution">
    <text evidence="3">The sequence shown here is derived from an EMBL/GenBank/DDBJ whole genome shotgun (WGS) entry which is preliminary data.</text>
</comment>
<dbReference type="InterPro" id="IPR057096">
    <property type="entry name" value="KRIT1_FRMD8_FERM_C"/>
</dbReference>
<protein>
    <recommendedName>
        <fullName evidence="2">KRIT1/FRMD8 FERM domain-containing protein</fullName>
    </recommendedName>
</protein>
<dbReference type="EMBL" id="JBGFUD010019625">
    <property type="protein sequence ID" value="MFH4984642.1"/>
    <property type="molecule type" value="Genomic_DNA"/>
</dbReference>
<dbReference type="PANTHER" id="PTHR22903:SF8">
    <property type="entry name" value="MAX-1A"/>
    <property type="match status" value="1"/>
</dbReference>
<dbReference type="AlphaFoldDB" id="A0ABD6EZP7"/>
<accession>A0ABD6EZP7</accession>
<organism evidence="3 4">
    <name type="scientific">Gnathostoma spinigerum</name>
    <dbReference type="NCBI Taxonomy" id="75299"/>
    <lineage>
        <taxon>Eukaryota</taxon>
        <taxon>Metazoa</taxon>
        <taxon>Ecdysozoa</taxon>
        <taxon>Nematoda</taxon>
        <taxon>Chromadorea</taxon>
        <taxon>Rhabditida</taxon>
        <taxon>Spirurina</taxon>
        <taxon>Gnathostomatomorpha</taxon>
        <taxon>Gnathostomatoidea</taxon>
        <taxon>Gnathostomatidae</taxon>
        <taxon>Gnathostoma</taxon>
    </lineage>
</organism>
<reference evidence="3 4" key="1">
    <citation type="submission" date="2024-08" db="EMBL/GenBank/DDBJ databases">
        <title>Gnathostoma spinigerum genome.</title>
        <authorList>
            <person name="Gonzalez-Bertolin B."/>
            <person name="Monzon S."/>
            <person name="Zaballos A."/>
            <person name="Jimenez P."/>
            <person name="Dekumyoy P."/>
            <person name="Varona S."/>
            <person name="Cuesta I."/>
            <person name="Sumanam S."/>
            <person name="Adisakwattana P."/>
            <person name="Gasser R.B."/>
            <person name="Hernandez-Gonzalez A."/>
            <person name="Young N.D."/>
            <person name="Perteguer M.J."/>
        </authorList>
    </citation>
    <scope>NUCLEOTIDE SEQUENCE [LARGE SCALE GENOMIC DNA]</scope>
    <source>
        <strain evidence="3">AL3</strain>
        <tissue evidence="3">Liver</tissue>
    </source>
</reference>
<gene>
    <name evidence="3" type="ORF">AB6A40_011351</name>
</gene>
<dbReference type="Proteomes" id="UP001608902">
    <property type="component" value="Unassembled WGS sequence"/>
</dbReference>
<proteinExistence type="predicted"/>
<feature type="domain" description="KRIT1/FRMD8 FERM" evidence="2">
    <location>
        <begin position="36"/>
        <end position="74"/>
    </location>
</feature>
<evidence type="ECO:0000313" key="4">
    <source>
        <dbReference type="Proteomes" id="UP001608902"/>
    </source>
</evidence>